<dbReference type="Gene3D" id="2.170.130.10">
    <property type="entry name" value="TonB-dependent receptor, plug domain"/>
    <property type="match status" value="1"/>
</dbReference>
<protein>
    <submittedName>
        <fullName evidence="3">Signal transducer regulating beta-lactamase production, contains metallopeptidase domain</fullName>
    </submittedName>
</protein>
<dbReference type="CDD" id="cd07341">
    <property type="entry name" value="M56_BlaR1_MecR1_like"/>
    <property type="match status" value="1"/>
</dbReference>
<feature type="transmembrane region" description="Helical" evidence="1">
    <location>
        <begin position="91"/>
        <end position="116"/>
    </location>
</feature>
<name>A0A1H1P6M1_9FLAO</name>
<feature type="domain" description="Peptidase M56" evidence="2">
    <location>
        <begin position="145"/>
        <end position="252"/>
    </location>
</feature>
<reference evidence="3 4" key="1">
    <citation type="submission" date="2016-10" db="EMBL/GenBank/DDBJ databases">
        <authorList>
            <person name="Varghese N."/>
            <person name="Submissions S."/>
        </authorList>
    </citation>
    <scope>NUCLEOTIDE SEQUENCE [LARGE SCALE GENOMIC DNA]</scope>
    <source>
        <strain evidence="3 4">RHA_55</strain>
    </source>
</reference>
<evidence type="ECO:0000259" key="2">
    <source>
        <dbReference type="Pfam" id="PF05569"/>
    </source>
</evidence>
<dbReference type="InterPro" id="IPR037066">
    <property type="entry name" value="Plug_dom_sf"/>
</dbReference>
<dbReference type="RefSeq" id="WP_092444459.1">
    <property type="nucleotide sequence ID" value="NZ_LT629774.1"/>
</dbReference>
<dbReference type="Pfam" id="PF05569">
    <property type="entry name" value="Peptidase_M56"/>
    <property type="match status" value="1"/>
</dbReference>
<keyword evidence="1" id="KW-0812">Transmembrane</keyword>
<dbReference type="STRING" id="1249933.SAMN04489797_0784"/>
<dbReference type="AlphaFoldDB" id="A0A1H1P6M1"/>
<evidence type="ECO:0000313" key="4">
    <source>
        <dbReference type="Proteomes" id="UP000198963"/>
    </source>
</evidence>
<dbReference type="PANTHER" id="PTHR34978">
    <property type="entry name" value="POSSIBLE SENSOR-TRANSDUCER PROTEIN BLAR"/>
    <property type="match status" value="1"/>
</dbReference>
<evidence type="ECO:0000256" key="1">
    <source>
        <dbReference type="SAM" id="Phobius"/>
    </source>
</evidence>
<accession>A0A1H1P6M1</accession>
<feature type="transmembrane region" description="Helical" evidence="1">
    <location>
        <begin position="34"/>
        <end position="54"/>
    </location>
</feature>
<dbReference type="PANTHER" id="PTHR34978:SF3">
    <property type="entry name" value="SLR0241 PROTEIN"/>
    <property type="match status" value="1"/>
</dbReference>
<dbReference type="Proteomes" id="UP000198963">
    <property type="component" value="Chromosome I"/>
</dbReference>
<feature type="transmembrane region" description="Helical" evidence="1">
    <location>
        <begin position="6"/>
        <end position="22"/>
    </location>
</feature>
<dbReference type="SUPFAM" id="SSF56935">
    <property type="entry name" value="Porins"/>
    <property type="match status" value="1"/>
</dbReference>
<keyword evidence="1" id="KW-1133">Transmembrane helix</keyword>
<proteinExistence type="predicted"/>
<gene>
    <name evidence="3" type="ORF">SAMN04489797_0784</name>
</gene>
<keyword evidence="4" id="KW-1185">Reference proteome</keyword>
<sequence>MEYLLKASTVIVLMYFFFHIFLKKETFFEHNRWFLLTGLLLALILPLIVIPIYVPIPPIVTPTTTFISAAPSNLVVTKPAATFNWLSLIPIVYGIGLTVFVIQFILQFSSLILLLLKNPKRKDQQYTYVIVNNKISPFSFFKWIVYNPDAYNAEELQLIIAHEKVHVNQWHSIDILLTQLACVIFWFNPLIWYYRKEVRQNLEYIADLHCQNSPQTKKDYQHLLLKTSVANHSTLLSNNFYNSSIKKRILMLNKSRSNKKNQFKYLLILPLLAGLLMSMNTKEVYIEHNLTTKSNSNILESVVTQNTSDVKLEGMTNVFEKKGIHNDDNYEVIDEQETPKDSIISERLKLKFTNQMNDQRLSQFETLLKPYGVSMKIKRIKRNHEHKISDLNIQFKSKNSIANHKAKDKDGIRPFFFEMTNEEISINTLQEAVQIEETIMVYDLKEPSSNKTSNDTLYYKIVRPSTHIQDSIYMSIDSSEVKRLSKEKSDLYYEGGKTLKVNDSNEEFSIHQPATNYKIITNSGNLNPKPLVIVNGKEVSSNFLKSISAEIIESMTVIKGDDALSKYGEKGKNGVIELITKESVAVTKKDNPWKIGRTEVSSVTFIDDEDPSKNATIAYISKYTPDTVLEDHKVNLEKIGITVKYSKLKRNKAGEITSIKISLDNKEGSKTSATWKDNDGIQNIEYGISEGKLITRTKQP</sequence>
<evidence type="ECO:0000313" key="3">
    <source>
        <dbReference type="EMBL" id="SDS06645.1"/>
    </source>
</evidence>
<organism evidence="3 4">
    <name type="scientific">Winogradskyella sediminis</name>
    <dbReference type="NCBI Taxonomy" id="1382466"/>
    <lineage>
        <taxon>Bacteria</taxon>
        <taxon>Pseudomonadati</taxon>
        <taxon>Bacteroidota</taxon>
        <taxon>Flavobacteriia</taxon>
        <taxon>Flavobacteriales</taxon>
        <taxon>Flavobacteriaceae</taxon>
        <taxon>Winogradskyella</taxon>
    </lineage>
</organism>
<feature type="transmembrane region" description="Helical" evidence="1">
    <location>
        <begin position="173"/>
        <end position="194"/>
    </location>
</feature>
<feature type="transmembrane region" description="Helical" evidence="1">
    <location>
        <begin position="262"/>
        <end position="279"/>
    </location>
</feature>
<dbReference type="EMBL" id="LT629774">
    <property type="protein sequence ID" value="SDS06645.1"/>
    <property type="molecule type" value="Genomic_DNA"/>
</dbReference>
<dbReference type="InterPro" id="IPR052173">
    <property type="entry name" value="Beta-lactam_resp_regulator"/>
</dbReference>
<dbReference type="InterPro" id="IPR008756">
    <property type="entry name" value="Peptidase_M56"/>
</dbReference>
<keyword evidence="1" id="KW-0472">Membrane</keyword>